<dbReference type="InterPro" id="IPR041698">
    <property type="entry name" value="Methyltransf_25"/>
</dbReference>
<dbReference type="Gene3D" id="3.40.50.150">
    <property type="entry name" value="Vaccinia Virus protein VP39"/>
    <property type="match status" value="1"/>
</dbReference>
<keyword evidence="4" id="KW-0489">Methyltransferase</keyword>
<keyword evidence="4" id="KW-0830">Ubiquinone</keyword>
<evidence type="ECO:0000313" key="5">
    <source>
        <dbReference type="Proteomes" id="UP000076079"/>
    </source>
</evidence>
<dbReference type="Proteomes" id="UP000076079">
    <property type="component" value="Chromosome"/>
</dbReference>
<dbReference type="Pfam" id="PF13649">
    <property type="entry name" value="Methyltransf_25"/>
    <property type="match status" value="1"/>
</dbReference>
<evidence type="ECO:0000256" key="2">
    <source>
        <dbReference type="SAM" id="SignalP"/>
    </source>
</evidence>
<evidence type="ECO:0000313" key="4">
    <source>
        <dbReference type="EMBL" id="AMY12536.1"/>
    </source>
</evidence>
<reference evidence="4 5" key="1">
    <citation type="journal article" date="2016" name="Genome Announc.">
        <title>First Complete Genome Sequence of a Subdivision 6 Acidobacterium Strain.</title>
        <authorList>
            <person name="Huang S."/>
            <person name="Vieira S."/>
            <person name="Bunk B."/>
            <person name="Riedel T."/>
            <person name="Sproer C."/>
            <person name="Overmann J."/>
        </authorList>
    </citation>
    <scope>NUCLEOTIDE SEQUENCE [LARGE SCALE GENOMIC DNA]</scope>
    <source>
        <strain evidence="5">DSM 100886 HEG_-6_39</strain>
    </source>
</reference>
<keyword evidence="4" id="KW-0808">Transferase</keyword>
<gene>
    <name evidence="4" type="primary">ubiE_8</name>
    <name evidence="4" type="ORF">LuPra_05813</name>
</gene>
<sequence precursor="true">MARYTTLASAIAPVTGILLATCIAVQAQAPRPREPQPAGPVRPQGLTSAPRTAPPQPGAPPEPLPRPVRQAPAQPSQQRGHGRLFQPQDLGKLEGPDREAWQRPELIMDALGIGDGSVVADLGAGGGWFTVRLAKRVGPNGVVYAEDIQPQMIEAIQRRVQREGLRNVSTVLGAADHPSLPQARLDAALMVETIYEVEDRHSLLTNVRAALKPAGRLGIVEYRTDGGGPGPPPEQRLPAAQVIRAAETAGFRFVRQEQFLPYQYLLIFTR</sequence>
<dbReference type="SUPFAM" id="SSF53335">
    <property type="entry name" value="S-adenosyl-L-methionine-dependent methyltransferases"/>
    <property type="match status" value="1"/>
</dbReference>
<dbReference type="STRING" id="1855912.LuPra_05813"/>
<dbReference type="EMBL" id="CP015136">
    <property type="protein sequence ID" value="AMY12536.1"/>
    <property type="molecule type" value="Genomic_DNA"/>
</dbReference>
<feature type="signal peptide" evidence="2">
    <location>
        <begin position="1"/>
        <end position="27"/>
    </location>
</feature>
<proteinExistence type="predicted"/>
<keyword evidence="2" id="KW-0732">Signal</keyword>
<evidence type="ECO:0000256" key="1">
    <source>
        <dbReference type="SAM" id="MobiDB-lite"/>
    </source>
</evidence>
<keyword evidence="5" id="KW-1185">Reference proteome</keyword>
<dbReference type="GO" id="GO:0043770">
    <property type="term" value="F:demethylmenaquinone methyltransferase activity"/>
    <property type="evidence" value="ECO:0007669"/>
    <property type="project" value="UniProtKB-EC"/>
</dbReference>
<organism evidence="4 5">
    <name type="scientific">Luteitalea pratensis</name>
    <dbReference type="NCBI Taxonomy" id="1855912"/>
    <lineage>
        <taxon>Bacteria</taxon>
        <taxon>Pseudomonadati</taxon>
        <taxon>Acidobacteriota</taxon>
        <taxon>Vicinamibacteria</taxon>
        <taxon>Vicinamibacterales</taxon>
        <taxon>Vicinamibacteraceae</taxon>
        <taxon>Luteitalea</taxon>
    </lineage>
</organism>
<feature type="chain" id="PRO_5007512119" evidence="2">
    <location>
        <begin position="28"/>
        <end position="270"/>
    </location>
</feature>
<name>A0A143PW88_LUTPR</name>
<reference evidence="5" key="2">
    <citation type="submission" date="2016-04" db="EMBL/GenBank/DDBJ databases">
        <title>First Complete Genome Sequence of a Subdivision 6 Acidobacterium.</title>
        <authorList>
            <person name="Huang S."/>
            <person name="Vieira S."/>
            <person name="Bunk B."/>
            <person name="Riedel T."/>
            <person name="Sproeer C."/>
            <person name="Overmann J."/>
        </authorList>
    </citation>
    <scope>NUCLEOTIDE SEQUENCE [LARGE SCALE GENOMIC DNA]</scope>
    <source>
        <strain evidence="5">DSM 100886 HEG_-6_39</strain>
    </source>
</reference>
<dbReference type="CDD" id="cd02440">
    <property type="entry name" value="AdoMet_MTases"/>
    <property type="match status" value="1"/>
</dbReference>
<dbReference type="EC" id="2.1.1.163" evidence="4"/>
<dbReference type="KEGG" id="abac:LuPra_05813"/>
<dbReference type="GO" id="GO:0032259">
    <property type="term" value="P:methylation"/>
    <property type="evidence" value="ECO:0007669"/>
    <property type="project" value="UniProtKB-KW"/>
</dbReference>
<dbReference type="InterPro" id="IPR029063">
    <property type="entry name" value="SAM-dependent_MTases_sf"/>
</dbReference>
<evidence type="ECO:0000259" key="3">
    <source>
        <dbReference type="Pfam" id="PF13649"/>
    </source>
</evidence>
<feature type="domain" description="Methyltransferase" evidence="3">
    <location>
        <begin position="119"/>
        <end position="215"/>
    </location>
</feature>
<dbReference type="AlphaFoldDB" id="A0A143PW88"/>
<feature type="compositionally biased region" description="Pro residues" evidence="1">
    <location>
        <begin position="52"/>
        <end position="66"/>
    </location>
</feature>
<protein>
    <submittedName>
        <fullName evidence="4">Ubiquinone/menaquinone biosynthesis methyltransferase ubiE</fullName>
        <ecNumber evidence="4">2.1.1.163</ecNumber>
    </submittedName>
</protein>
<dbReference type="OrthoDB" id="7365827at2"/>
<dbReference type="RefSeq" id="WP_110173984.1">
    <property type="nucleotide sequence ID" value="NZ_CP015136.1"/>
</dbReference>
<accession>A0A143PW88</accession>
<feature type="region of interest" description="Disordered" evidence="1">
    <location>
        <begin position="28"/>
        <end position="95"/>
    </location>
</feature>